<dbReference type="InterPro" id="IPR017578">
    <property type="entry name" value="Ribazole_CobC"/>
</dbReference>
<feature type="site" description="Transition state stabilizer" evidence="2">
    <location>
        <position position="139"/>
    </location>
</feature>
<gene>
    <name evidence="3" type="ORF">SAMN04488028_105153</name>
</gene>
<dbReference type="STRING" id="156994.SAMN04488028_105153"/>
<dbReference type="Proteomes" id="UP000184474">
    <property type="component" value="Unassembled WGS sequence"/>
</dbReference>
<dbReference type="GO" id="GO:0005737">
    <property type="term" value="C:cytoplasm"/>
    <property type="evidence" value="ECO:0007669"/>
    <property type="project" value="TreeGrafter"/>
</dbReference>
<organism evidence="3 4">
    <name type="scientific">Reichenbachiella agariperforans</name>
    <dbReference type="NCBI Taxonomy" id="156994"/>
    <lineage>
        <taxon>Bacteria</taxon>
        <taxon>Pseudomonadati</taxon>
        <taxon>Bacteroidota</taxon>
        <taxon>Cytophagia</taxon>
        <taxon>Cytophagales</taxon>
        <taxon>Reichenbachiellaceae</taxon>
        <taxon>Reichenbachiella</taxon>
    </lineage>
</organism>
<dbReference type="SUPFAM" id="SSF53254">
    <property type="entry name" value="Phosphoglycerate mutase-like"/>
    <property type="match status" value="1"/>
</dbReference>
<dbReference type="InterPro" id="IPR050275">
    <property type="entry name" value="PGM_Phosphatase"/>
</dbReference>
<protein>
    <recommendedName>
        <fullName evidence="1">Alpha-ribazole phosphatase</fullName>
        <ecNumber evidence="1">3.1.3.73</ecNumber>
    </recommendedName>
</protein>
<sequence>MEIYLVRHTTPDIAKGICYGQSNIPLAKGYQQELARTATLLPEHIDVCYTSPLLRCKALATELSDEIHVDKRLLELNFGTWELSAWDDIPADQLTPWMADYINTPPPKGETYQQLADRISTFWTELVATSADTVLIVSHAGAMRAILAQLLHLDLTDSFKLQLDYGSVTKIKADGDQTTLCYTNRT</sequence>
<reference evidence="4" key="1">
    <citation type="submission" date="2016-11" db="EMBL/GenBank/DDBJ databases">
        <authorList>
            <person name="Varghese N."/>
            <person name="Submissions S."/>
        </authorList>
    </citation>
    <scope>NUCLEOTIDE SEQUENCE [LARGE SCALE GENOMIC DNA]</scope>
    <source>
        <strain evidence="4">DSM 26134</strain>
    </source>
</reference>
<keyword evidence="4" id="KW-1185">Reference proteome</keyword>
<dbReference type="PANTHER" id="PTHR48100:SF1">
    <property type="entry name" value="HISTIDINE PHOSPHATASE FAMILY PROTEIN-RELATED"/>
    <property type="match status" value="1"/>
</dbReference>
<dbReference type="GO" id="GO:0043755">
    <property type="term" value="F:alpha-ribazole phosphatase activity"/>
    <property type="evidence" value="ECO:0007669"/>
    <property type="project" value="UniProtKB-UniRule"/>
</dbReference>
<evidence type="ECO:0000256" key="2">
    <source>
        <dbReference type="PIRSR" id="PIRSR613078-3"/>
    </source>
</evidence>
<dbReference type="InterPro" id="IPR013078">
    <property type="entry name" value="His_Pase_superF_clade-1"/>
</dbReference>
<dbReference type="PANTHER" id="PTHR48100">
    <property type="entry name" value="BROAD-SPECIFICITY PHOSPHATASE YOR283W-RELATED"/>
    <property type="match status" value="1"/>
</dbReference>
<accession>A0A1M6STV7</accession>
<name>A0A1M6STV7_REIAG</name>
<evidence type="ECO:0000313" key="3">
    <source>
        <dbReference type="EMBL" id="SHK48161.1"/>
    </source>
</evidence>
<dbReference type="GO" id="GO:0009236">
    <property type="term" value="P:cobalamin biosynthetic process"/>
    <property type="evidence" value="ECO:0007669"/>
    <property type="project" value="UniProtKB-UniRule"/>
</dbReference>
<dbReference type="NCBIfam" id="TIGR03162">
    <property type="entry name" value="ribazole_cobC"/>
    <property type="match status" value="1"/>
</dbReference>
<dbReference type="EMBL" id="FRAA01000005">
    <property type="protein sequence ID" value="SHK48161.1"/>
    <property type="molecule type" value="Genomic_DNA"/>
</dbReference>
<proteinExistence type="predicted"/>
<dbReference type="Pfam" id="PF00300">
    <property type="entry name" value="His_Phos_1"/>
    <property type="match status" value="1"/>
</dbReference>
<dbReference type="CDD" id="cd07067">
    <property type="entry name" value="HP_PGM_like"/>
    <property type="match status" value="1"/>
</dbReference>
<dbReference type="AlphaFoldDB" id="A0A1M6STV7"/>
<evidence type="ECO:0000256" key="1">
    <source>
        <dbReference type="NCBIfam" id="TIGR03162"/>
    </source>
</evidence>
<dbReference type="SMART" id="SM00855">
    <property type="entry name" value="PGAM"/>
    <property type="match status" value="1"/>
</dbReference>
<dbReference type="EC" id="3.1.3.73" evidence="1"/>
<dbReference type="Gene3D" id="3.40.50.1240">
    <property type="entry name" value="Phosphoglycerate mutase-like"/>
    <property type="match status" value="1"/>
</dbReference>
<evidence type="ECO:0000313" key="4">
    <source>
        <dbReference type="Proteomes" id="UP000184474"/>
    </source>
</evidence>
<dbReference type="InterPro" id="IPR029033">
    <property type="entry name" value="His_PPase_superfam"/>
</dbReference>
<dbReference type="RefSeq" id="WP_073123274.1">
    <property type="nucleotide sequence ID" value="NZ_FRAA01000005.1"/>
</dbReference>